<dbReference type="InterPro" id="IPR006143">
    <property type="entry name" value="RND_pump_MFP"/>
</dbReference>
<organism evidence="9 10">
    <name type="scientific">Aureliella helgolandensis</name>
    <dbReference type="NCBI Taxonomy" id="2527968"/>
    <lineage>
        <taxon>Bacteria</taxon>
        <taxon>Pseudomonadati</taxon>
        <taxon>Planctomycetota</taxon>
        <taxon>Planctomycetia</taxon>
        <taxon>Pirellulales</taxon>
        <taxon>Pirellulaceae</taxon>
        <taxon>Aureliella</taxon>
    </lineage>
</organism>
<dbReference type="Proteomes" id="UP000318017">
    <property type="component" value="Chromosome"/>
</dbReference>
<evidence type="ECO:0000313" key="9">
    <source>
        <dbReference type="EMBL" id="QDV22430.1"/>
    </source>
</evidence>
<feature type="domain" description="Multidrug resistance protein MdtA-like C-terminal permuted SH3" evidence="8">
    <location>
        <begin position="375"/>
        <end position="427"/>
    </location>
</feature>
<keyword evidence="10" id="KW-1185">Reference proteome</keyword>
<evidence type="ECO:0000256" key="5">
    <source>
        <dbReference type="SAM" id="SignalP"/>
    </source>
</evidence>
<protein>
    <submittedName>
        <fullName evidence="9">Efflux pump periplasmic linker BepF</fullName>
    </submittedName>
</protein>
<dbReference type="GO" id="GO:1990281">
    <property type="term" value="C:efflux pump complex"/>
    <property type="evidence" value="ECO:0007669"/>
    <property type="project" value="TreeGrafter"/>
</dbReference>
<feature type="domain" description="CusB-like beta-barrel" evidence="7">
    <location>
        <begin position="292"/>
        <end position="365"/>
    </location>
</feature>
<evidence type="ECO:0000259" key="7">
    <source>
        <dbReference type="Pfam" id="PF25954"/>
    </source>
</evidence>
<dbReference type="SUPFAM" id="SSF111369">
    <property type="entry name" value="HlyD-like secretion proteins"/>
    <property type="match status" value="2"/>
</dbReference>
<evidence type="ECO:0000259" key="6">
    <source>
        <dbReference type="Pfam" id="PF25917"/>
    </source>
</evidence>
<evidence type="ECO:0000256" key="4">
    <source>
        <dbReference type="SAM" id="Coils"/>
    </source>
</evidence>
<evidence type="ECO:0000256" key="2">
    <source>
        <dbReference type="ARBA" id="ARBA00009477"/>
    </source>
</evidence>
<keyword evidence="3" id="KW-0813">Transport</keyword>
<keyword evidence="4" id="KW-0175">Coiled coil</keyword>
<dbReference type="Gene3D" id="2.40.30.170">
    <property type="match status" value="1"/>
</dbReference>
<comment type="subcellular location">
    <subcellularLocation>
        <location evidence="1">Cell envelope</location>
    </subcellularLocation>
</comment>
<keyword evidence="5" id="KW-0732">Signal</keyword>
<comment type="similarity">
    <text evidence="2">Belongs to the membrane fusion protein (MFP) (TC 8.A.1) family.</text>
</comment>
<dbReference type="Gene3D" id="2.40.50.100">
    <property type="match status" value="2"/>
</dbReference>
<dbReference type="PANTHER" id="PTHR30469">
    <property type="entry name" value="MULTIDRUG RESISTANCE PROTEIN MDTA"/>
    <property type="match status" value="1"/>
</dbReference>
<dbReference type="PROSITE" id="PS51257">
    <property type="entry name" value="PROKAR_LIPOPROTEIN"/>
    <property type="match status" value="1"/>
</dbReference>
<dbReference type="Pfam" id="PF25917">
    <property type="entry name" value="BSH_RND"/>
    <property type="match status" value="1"/>
</dbReference>
<accession>A0A518G1L7</accession>
<name>A0A518G1L7_9BACT</name>
<gene>
    <name evidence="9" type="primary">bepF_2</name>
    <name evidence="9" type="ORF">Q31a_07150</name>
</gene>
<dbReference type="Pfam" id="PF25967">
    <property type="entry name" value="RND-MFP_C"/>
    <property type="match status" value="1"/>
</dbReference>
<dbReference type="PANTHER" id="PTHR30469:SF37">
    <property type="entry name" value="RAGD PROTEIN"/>
    <property type="match status" value="1"/>
</dbReference>
<evidence type="ECO:0000256" key="3">
    <source>
        <dbReference type="ARBA" id="ARBA00022448"/>
    </source>
</evidence>
<dbReference type="GO" id="GO:0015562">
    <property type="term" value="F:efflux transmembrane transporter activity"/>
    <property type="evidence" value="ECO:0007669"/>
    <property type="project" value="TreeGrafter"/>
</dbReference>
<dbReference type="Gene3D" id="2.40.420.20">
    <property type="match status" value="1"/>
</dbReference>
<evidence type="ECO:0000259" key="8">
    <source>
        <dbReference type="Pfam" id="PF25967"/>
    </source>
</evidence>
<reference evidence="9 10" key="1">
    <citation type="submission" date="2019-02" db="EMBL/GenBank/DDBJ databases">
        <title>Deep-cultivation of Planctomycetes and their phenomic and genomic characterization uncovers novel biology.</title>
        <authorList>
            <person name="Wiegand S."/>
            <person name="Jogler M."/>
            <person name="Boedeker C."/>
            <person name="Pinto D."/>
            <person name="Vollmers J."/>
            <person name="Rivas-Marin E."/>
            <person name="Kohn T."/>
            <person name="Peeters S.H."/>
            <person name="Heuer A."/>
            <person name="Rast P."/>
            <person name="Oberbeckmann S."/>
            <person name="Bunk B."/>
            <person name="Jeske O."/>
            <person name="Meyerdierks A."/>
            <person name="Storesund J.E."/>
            <person name="Kallscheuer N."/>
            <person name="Luecker S."/>
            <person name="Lage O.M."/>
            <person name="Pohl T."/>
            <person name="Merkel B.J."/>
            <person name="Hornburger P."/>
            <person name="Mueller R.-W."/>
            <person name="Bruemmer F."/>
            <person name="Labrenz M."/>
            <person name="Spormann A.M."/>
            <person name="Op den Camp H."/>
            <person name="Overmann J."/>
            <person name="Amann R."/>
            <person name="Jetten M.S.M."/>
            <person name="Mascher T."/>
            <person name="Medema M.H."/>
            <person name="Devos D.P."/>
            <person name="Kaster A.-K."/>
            <person name="Ovreas L."/>
            <person name="Rohde M."/>
            <person name="Galperin M.Y."/>
            <person name="Jogler C."/>
        </authorList>
    </citation>
    <scope>NUCLEOTIDE SEQUENCE [LARGE SCALE GENOMIC DNA]</scope>
    <source>
        <strain evidence="9 10">Q31a</strain>
    </source>
</reference>
<dbReference type="InterPro" id="IPR058792">
    <property type="entry name" value="Beta-barrel_RND_2"/>
</dbReference>
<dbReference type="FunFam" id="2.40.30.170:FF:000010">
    <property type="entry name" value="Efflux RND transporter periplasmic adaptor subunit"/>
    <property type="match status" value="1"/>
</dbReference>
<dbReference type="Gene3D" id="1.10.287.470">
    <property type="entry name" value="Helix hairpin bin"/>
    <property type="match status" value="1"/>
</dbReference>
<dbReference type="InterPro" id="IPR058625">
    <property type="entry name" value="MdtA-like_BSH"/>
</dbReference>
<dbReference type="Pfam" id="PF25954">
    <property type="entry name" value="Beta-barrel_RND_2"/>
    <property type="match status" value="1"/>
</dbReference>
<proteinExistence type="inferred from homology"/>
<dbReference type="KEGG" id="ahel:Q31a_07150"/>
<feature type="chain" id="PRO_5021980922" evidence="5">
    <location>
        <begin position="32"/>
        <end position="445"/>
    </location>
</feature>
<dbReference type="AlphaFoldDB" id="A0A518G1L7"/>
<dbReference type="EMBL" id="CP036298">
    <property type="protein sequence ID" value="QDV22430.1"/>
    <property type="molecule type" value="Genomic_DNA"/>
</dbReference>
<feature type="coiled-coil region" evidence="4">
    <location>
        <begin position="130"/>
        <end position="164"/>
    </location>
</feature>
<dbReference type="NCBIfam" id="TIGR01730">
    <property type="entry name" value="RND_mfp"/>
    <property type="match status" value="1"/>
</dbReference>
<evidence type="ECO:0000256" key="1">
    <source>
        <dbReference type="ARBA" id="ARBA00004196"/>
    </source>
</evidence>
<feature type="signal peptide" evidence="5">
    <location>
        <begin position="1"/>
        <end position="31"/>
    </location>
</feature>
<evidence type="ECO:0000313" key="10">
    <source>
        <dbReference type="Proteomes" id="UP000318017"/>
    </source>
</evidence>
<dbReference type="InterPro" id="IPR058627">
    <property type="entry name" value="MdtA-like_C"/>
</dbReference>
<sequence precursor="true">MAKTIRKRSQLVMYSATLMLASCTHSSLPQATSSPAEKSAPTRVRAVAVEAAKVTPTTQQPATVQAYYRTEIRARVSGYISELKVDIGDFVDQGAPLAIIAVPEMQQAREVAKAHIEKQLAEEQAAMSGIALANARIQSAEAKLAQTESEIQRAAAALAAIEAEFSRTEDLVARRSLENRMLDEVRKKRDSETANQSAVLSARQSAAADVVVAQAEHAAAEAGVSAAKAATRVAQRQLGELDAAIEYATLRAPFAGVITQRSVNPGDLVRQSSEVGVGAPLFVVSQIDPVRVHIPVPEMQAASITVGTTATISFPSFPGEANREAPVTRIAGELDPSTRTMLVEVELENADKRLLPGMFGQASIALPSDSLTNTLPARAIRFDEKGQAYVYVIDENQTVKNVPVGTGFDDGKRIEVTTGLAVGDRVIDAHLKRFANGEVVSILAD</sequence>
<feature type="domain" description="Multidrug resistance protein MdtA-like barrel-sandwich hybrid" evidence="6">
    <location>
        <begin position="70"/>
        <end position="272"/>
    </location>
</feature>